<dbReference type="KEGG" id="bgo:BM43_24"/>
<dbReference type="GO" id="GO:0046872">
    <property type="term" value="F:metal ion binding"/>
    <property type="evidence" value="ECO:0007669"/>
    <property type="project" value="UniProtKB-KW"/>
</dbReference>
<dbReference type="Gene3D" id="3.20.20.70">
    <property type="entry name" value="Aldolase class I"/>
    <property type="match status" value="1"/>
</dbReference>
<reference evidence="10" key="3">
    <citation type="submission" date="2017-09" db="EMBL/GenBank/DDBJ databases">
        <title>FDA dAtabase for Regulatory Grade micrObial Sequences (FDA-ARGOS): Supporting development and validation of Infectious Disease Dx tests.</title>
        <authorList>
            <person name="Minogue T."/>
            <person name="Wolcott M."/>
            <person name="Wasieloski L."/>
            <person name="Aguilar W."/>
            <person name="Moore D."/>
            <person name="Tallon L."/>
            <person name="Sadzewicz L."/>
            <person name="Ott S."/>
            <person name="Zhao X."/>
            <person name="Nagaraj S."/>
            <person name="Vavikolanu K."/>
            <person name="Aluvathingal J."/>
            <person name="Nadendla S."/>
            <person name="Sichtig H."/>
        </authorList>
    </citation>
    <scope>NUCLEOTIDE SEQUENCE [LARGE SCALE GENOMIC DNA]</scope>
    <source>
        <strain evidence="10">FDAARGOS_390</strain>
    </source>
</reference>
<keyword evidence="3" id="KW-0479">Metal-binding</keyword>
<protein>
    <recommendedName>
        <fullName evidence="6">Radical SAM core domain-containing protein</fullName>
    </recommendedName>
</protein>
<reference evidence="7 9" key="1">
    <citation type="submission" date="2014-04" db="EMBL/GenBank/DDBJ databases">
        <authorList>
            <person name="Bishop-Lilly K.A."/>
            <person name="Broomall S.M."/>
            <person name="Chain P.S."/>
            <person name="Chertkov O."/>
            <person name="Coyne S.R."/>
            <person name="Daligault H.E."/>
            <person name="Davenport K.W."/>
            <person name="Erkkila T."/>
            <person name="Frey K.G."/>
            <person name="Gibbons H.S."/>
            <person name="Gu W."/>
            <person name="Jaissle J."/>
            <person name="Johnson S.L."/>
            <person name="Koroleva G.I."/>
            <person name="Ladner J.T."/>
            <person name="Lo C.-C."/>
            <person name="Minogue T.D."/>
            <person name="Munk C."/>
            <person name="Palacios G.F."/>
            <person name="Redden C.L."/>
            <person name="Rosenzweig C.N."/>
            <person name="Scholz M.B."/>
            <person name="Teshima H."/>
            <person name="Xu Y."/>
        </authorList>
    </citation>
    <scope>NUCLEOTIDE SEQUENCE [LARGE SCALE GENOMIC DNA]</scope>
    <source>
        <strain evidence="9">gladioli</strain>
        <strain evidence="7">Gladioli</strain>
    </source>
</reference>
<dbReference type="InterPro" id="IPR013785">
    <property type="entry name" value="Aldolase_TIM"/>
</dbReference>
<dbReference type="Proteomes" id="UP000220629">
    <property type="component" value="Unassembled WGS sequence"/>
</dbReference>
<comment type="caution">
    <text evidence="8">The sequence shown here is derived from an EMBL/GenBank/DDBJ whole genome shotgun (WGS) entry which is preliminary data.</text>
</comment>
<keyword evidence="5" id="KW-0411">Iron-sulfur</keyword>
<dbReference type="CDD" id="cd01335">
    <property type="entry name" value="Radical_SAM"/>
    <property type="match status" value="1"/>
</dbReference>
<keyword evidence="2" id="KW-0949">S-adenosyl-L-methionine</keyword>
<sequence>MNSSPERREKLSYPKIRKVIDDLLAKSSALGLVIFAGGEPTLLKQDLLDAIAYCGARGLKTRLVTNASWALTRSHAERMVQSLREAGLDEINFSADDYHLPYIPLRNIANAWKASKGKGFDSVVIANCYGLESTLTHEVIQNELGETLPVFWDDDGYHAPPVPAAPDGTRYLLSNARLQRLGRGRSIPDSALVFPEQQRLNLPCQWALTSAALSAEGHLVACCGTEAHGNEFLDFGDALHQDAGVLVDRANQSLVIQAIGRAGPMFLMNFVALLSKDSLFAERYSSVCEICEAVVHNPQARELLTEHLHELTPLFK</sequence>
<dbReference type="GO" id="GO:0003824">
    <property type="term" value="F:catalytic activity"/>
    <property type="evidence" value="ECO:0007669"/>
    <property type="project" value="InterPro"/>
</dbReference>
<dbReference type="GO" id="GO:0051536">
    <property type="term" value="F:iron-sulfur cluster binding"/>
    <property type="evidence" value="ECO:0007669"/>
    <property type="project" value="UniProtKB-KW"/>
</dbReference>
<evidence type="ECO:0000259" key="6">
    <source>
        <dbReference type="Pfam" id="PF04055"/>
    </source>
</evidence>
<proteinExistence type="predicted"/>
<evidence type="ECO:0000256" key="4">
    <source>
        <dbReference type="ARBA" id="ARBA00023004"/>
    </source>
</evidence>
<evidence type="ECO:0000256" key="5">
    <source>
        <dbReference type="ARBA" id="ARBA00023014"/>
    </source>
</evidence>
<evidence type="ECO:0000313" key="9">
    <source>
        <dbReference type="Proteomes" id="UP000029590"/>
    </source>
</evidence>
<name>A0A095F0U1_BURGA</name>
<evidence type="ECO:0000313" key="7">
    <source>
        <dbReference type="EMBL" id="KGC10978.1"/>
    </source>
</evidence>
<dbReference type="InterPro" id="IPR058240">
    <property type="entry name" value="rSAM_sf"/>
</dbReference>
<dbReference type="Proteomes" id="UP000029590">
    <property type="component" value="Unassembled WGS sequence"/>
</dbReference>
<gene>
    <name evidence="8" type="ORF">CRM94_25075</name>
    <name evidence="7" type="ORF">DM48_7314</name>
</gene>
<accession>A0A095F0U1</accession>
<dbReference type="OrthoDB" id="9810775at2"/>
<dbReference type="EMBL" id="PDDY01000004">
    <property type="protein sequence ID" value="PEH37765.1"/>
    <property type="molecule type" value="Genomic_DNA"/>
</dbReference>
<evidence type="ECO:0000313" key="8">
    <source>
        <dbReference type="EMBL" id="PEH37765.1"/>
    </source>
</evidence>
<evidence type="ECO:0000256" key="1">
    <source>
        <dbReference type="ARBA" id="ARBA00001966"/>
    </source>
</evidence>
<keyword evidence="4" id="KW-0408">Iron</keyword>
<organism evidence="8 10">
    <name type="scientific">Burkholderia gladioli</name>
    <name type="common">Pseudomonas marginata</name>
    <name type="synonym">Phytomonas marginata</name>
    <dbReference type="NCBI Taxonomy" id="28095"/>
    <lineage>
        <taxon>Bacteria</taxon>
        <taxon>Pseudomonadati</taxon>
        <taxon>Pseudomonadota</taxon>
        <taxon>Betaproteobacteria</taxon>
        <taxon>Burkholderiales</taxon>
        <taxon>Burkholderiaceae</taxon>
        <taxon>Burkholderia</taxon>
    </lineage>
</organism>
<dbReference type="Pfam" id="PF04055">
    <property type="entry name" value="Radical_SAM"/>
    <property type="match status" value="1"/>
</dbReference>
<dbReference type="EMBL" id="JPGG01000017">
    <property type="protein sequence ID" value="KGC10978.1"/>
    <property type="molecule type" value="Genomic_DNA"/>
</dbReference>
<evidence type="ECO:0000313" key="10">
    <source>
        <dbReference type="Proteomes" id="UP000220629"/>
    </source>
</evidence>
<comment type="cofactor">
    <cofactor evidence="1">
        <name>[4Fe-4S] cluster</name>
        <dbReference type="ChEBI" id="CHEBI:49883"/>
    </cofactor>
</comment>
<dbReference type="AlphaFoldDB" id="A0A095F0U1"/>
<dbReference type="InterPro" id="IPR007197">
    <property type="entry name" value="rSAM"/>
</dbReference>
<reference evidence="8" key="2">
    <citation type="submission" date="2017-09" db="EMBL/GenBank/DDBJ databases">
        <title>FDA dAtabase for Regulatory Grade micrObial Sequences (FDA-ARGOS): Supporting development and validation of Infectious Disease Dx tests.</title>
        <authorList>
            <person name="Minogue T."/>
            <person name="Wolcott M."/>
            <person name="Wasieloski L."/>
            <person name="Aguilar W."/>
            <person name="Moore D."/>
            <person name="Tallon L.J."/>
            <person name="Sadzewicz L."/>
            <person name="Ott S."/>
            <person name="Zhao X."/>
            <person name="Nagaraj S."/>
            <person name="Vavikolanu K."/>
            <person name="Aluvathingal J."/>
            <person name="Nadendla S."/>
            <person name="Sichtig H."/>
        </authorList>
    </citation>
    <scope>NUCLEOTIDE SEQUENCE</scope>
    <source>
        <strain evidence="8">FDAARGOS_390</strain>
    </source>
</reference>
<evidence type="ECO:0000256" key="2">
    <source>
        <dbReference type="ARBA" id="ARBA00022691"/>
    </source>
</evidence>
<feature type="domain" description="Radical SAM core" evidence="6">
    <location>
        <begin position="5"/>
        <end position="99"/>
    </location>
</feature>
<dbReference type="SUPFAM" id="SSF102114">
    <property type="entry name" value="Radical SAM enzymes"/>
    <property type="match status" value="1"/>
</dbReference>
<evidence type="ECO:0000256" key="3">
    <source>
        <dbReference type="ARBA" id="ARBA00022723"/>
    </source>
</evidence>